<dbReference type="SUPFAM" id="SSF52821">
    <property type="entry name" value="Rhodanese/Cell cycle control phosphatase"/>
    <property type="match status" value="1"/>
</dbReference>
<dbReference type="PROSITE" id="PS50206">
    <property type="entry name" value="RHODANESE_3"/>
    <property type="match status" value="1"/>
</dbReference>
<dbReference type="InterPro" id="IPR036873">
    <property type="entry name" value="Rhodanese-like_dom_sf"/>
</dbReference>
<keyword evidence="3" id="KW-1185">Reference proteome</keyword>
<organism evidence="2 3">
    <name type="scientific">Skermania pinensis</name>
    <dbReference type="NCBI Taxonomy" id="39122"/>
    <lineage>
        <taxon>Bacteria</taxon>
        <taxon>Bacillati</taxon>
        <taxon>Actinomycetota</taxon>
        <taxon>Actinomycetes</taxon>
        <taxon>Mycobacteriales</taxon>
        <taxon>Gordoniaceae</taxon>
        <taxon>Skermania</taxon>
    </lineage>
</organism>
<dbReference type="Gene3D" id="3.40.250.10">
    <property type="entry name" value="Rhodanese-like domain"/>
    <property type="match status" value="1"/>
</dbReference>
<evidence type="ECO:0000259" key="1">
    <source>
        <dbReference type="PROSITE" id="PS50206"/>
    </source>
</evidence>
<evidence type="ECO:0000313" key="3">
    <source>
        <dbReference type="Proteomes" id="UP000887023"/>
    </source>
</evidence>
<accession>A0ABX8S763</accession>
<dbReference type="InterPro" id="IPR001763">
    <property type="entry name" value="Rhodanese-like_dom"/>
</dbReference>
<dbReference type="RefSeq" id="WP_066469514.1">
    <property type="nucleotide sequence ID" value="NZ_CBCRUZ010000005.1"/>
</dbReference>
<protein>
    <submittedName>
        <fullName evidence="2">Sulfurtransferase</fullName>
    </submittedName>
</protein>
<reference evidence="2" key="1">
    <citation type="submission" date="2021-07" db="EMBL/GenBank/DDBJ databases">
        <title>Candidatus Kaistella beijingensis sp. nov. isolated from a municipal wastewater treatment plant is involved in sludge foaming.</title>
        <authorList>
            <person name="Song Y."/>
            <person name="Liu S.-J."/>
        </authorList>
    </citation>
    <scope>NUCLEOTIDE SEQUENCE</scope>
    <source>
        <strain evidence="2">DSM 43998</strain>
    </source>
</reference>
<dbReference type="Proteomes" id="UP000887023">
    <property type="component" value="Chromosome"/>
</dbReference>
<name>A0ABX8S763_9ACTN</name>
<feature type="domain" description="Rhodanese" evidence="1">
    <location>
        <begin position="30"/>
        <end position="128"/>
    </location>
</feature>
<dbReference type="EMBL" id="CP079105">
    <property type="protein sequence ID" value="QXQ13634.1"/>
    <property type="molecule type" value="Genomic_DNA"/>
</dbReference>
<dbReference type="SMART" id="SM00450">
    <property type="entry name" value="RHOD"/>
    <property type="match status" value="1"/>
</dbReference>
<gene>
    <name evidence="2" type="ORF">KV203_17800</name>
</gene>
<evidence type="ECO:0000313" key="2">
    <source>
        <dbReference type="EMBL" id="QXQ13634.1"/>
    </source>
</evidence>
<sequence>MSVSLRSRISPAPALARSPRLRGVQLPQALRRGAILVDIRSQAQRSRQGALPGALAIEADLLVSRCDPAGSARLRLATDHAVAWVVICADGGDSPRAAAALRALGLHRATDLIGGYRGLRAAGLLDVATGQPHFVRELVGLAGV</sequence>
<dbReference type="Pfam" id="PF00581">
    <property type="entry name" value="Rhodanese"/>
    <property type="match status" value="1"/>
</dbReference>
<proteinExistence type="predicted"/>